<keyword evidence="3" id="KW-1185">Reference proteome</keyword>
<dbReference type="RefSeq" id="WP_182556612.1">
    <property type="nucleotide sequence ID" value="NZ_BPRF01000013.1"/>
</dbReference>
<proteinExistence type="predicted"/>
<gene>
    <name evidence="2" type="ORF">HNR51_004894</name>
</gene>
<reference evidence="2 3" key="1">
    <citation type="submission" date="2020-08" db="EMBL/GenBank/DDBJ databases">
        <title>Genomic Encyclopedia of Type Strains, Phase IV (KMG-IV): sequencing the most valuable type-strain genomes for metagenomic binning, comparative biology and taxonomic classification.</title>
        <authorList>
            <person name="Goeker M."/>
        </authorList>
    </citation>
    <scope>NUCLEOTIDE SEQUENCE [LARGE SCALE GENOMIC DNA]</scope>
    <source>
        <strain evidence="2 3">DSM 11490</strain>
    </source>
</reference>
<protein>
    <submittedName>
        <fullName evidence="2">Uncharacterized protein</fullName>
    </submittedName>
</protein>
<dbReference type="EMBL" id="JACJIB010000010">
    <property type="protein sequence ID" value="MBA8915784.1"/>
    <property type="molecule type" value="Genomic_DNA"/>
</dbReference>
<accession>A0AA40S789</accession>
<evidence type="ECO:0000313" key="3">
    <source>
        <dbReference type="Proteomes" id="UP000543554"/>
    </source>
</evidence>
<dbReference type="AlphaFoldDB" id="A0AA40S789"/>
<organism evidence="2 3">
    <name type="scientific">Methylorubrum thiocyanatum</name>
    <dbReference type="NCBI Taxonomy" id="47958"/>
    <lineage>
        <taxon>Bacteria</taxon>
        <taxon>Pseudomonadati</taxon>
        <taxon>Pseudomonadota</taxon>
        <taxon>Alphaproteobacteria</taxon>
        <taxon>Hyphomicrobiales</taxon>
        <taxon>Methylobacteriaceae</taxon>
        <taxon>Methylorubrum</taxon>
    </lineage>
</organism>
<evidence type="ECO:0000256" key="1">
    <source>
        <dbReference type="SAM" id="MobiDB-lite"/>
    </source>
</evidence>
<feature type="region of interest" description="Disordered" evidence="1">
    <location>
        <begin position="1"/>
        <end position="20"/>
    </location>
</feature>
<dbReference type="Proteomes" id="UP000543554">
    <property type="component" value="Unassembled WGS sequence"/>
</dbReference>
<evidence type="ECO:0000313" key="2">
    <source>
        <dbReference type="EMBL" id="MBA8915784.1"/>
    </source>
</evidence>
<sequence length="318" mass="33262">MATVHTFQAMSAPEGSTSNAVPEGVIPPSIRHQPGVVSVNGEGPAVTTRPNGLNTSEWQSGSAGILSSARTTVGAPSTGGVKASDIITLPNGMEVSVAMAEQLGMVQMDGNGRYVEVQGGVDAASRQPEQEAPVDDAEGFADPKAEADLMELAQNVSPSLQVGAVADVVRTGAVDPLTLNRAAAEAGIEPAQMQAKVDATMAQFRAQAVAAVQGFGSADPEDFFEWAQTHTPDLLKEAMQQHGLQRSTKGYEPIYRTFIGSMELHDPQSILEAEFGGGITARQERGTVILNIPGKGEIPYGVAVKSGLIKVTDMGRRR</sequence>
<comment type="caution">
    <text evidence="2">The sequence shown here is derived from an EMBL/GenBank/DDBJ whole genome shotgun (WGS) entry which is preliminary data.</text>
</comment>
<name>A0AA40S789_9HYPH</name>